<dbReference type="GO" id="GO:0005682">
    <property type="term" value="C:U5 snRNP"/>
    <property type="evidence" value="ECO:0007669"/>
    <property type="project" value="InterPro"/>
</dbReference>
<dbReference type="Pfam" id="PF02213">
    <property type="entry name" value="GYF"/>
    <property type="match status" value="1"/>
</dbReference>
<comment type="caution">
    <text evidence="3">The sequence shown here is derived from an EMBL/GenBank/DDBJ whole genome shotgun (WGS) entry which is preliminary data.</text>
</comment>
<evidence type="ECO:0000313" key="4">
    <source>
        <dbReference type="Proteomes" id="UP000266239"/>
    </source>
</evidence>
<dbReference type="InterPro" id="IPR035445">
    <property type="entry name" value="GYF-like_dom_sf"/>
</dbReference>
<gene>
    <name evidence="3" type="ORF">DYB25_008642</name>
</gene>
<organism evidence="3 4">
    <name type="scientific">Aphanomyces astaci</name>
    <name type="common">Crayfish plague agent</name>
    <dbReference type="NCBI Taxonomy" id="112090"/>
    <lineage>
        <taxon>Eukaryota</taxon>
        <taxon>Sar</taxon>
        <taxon>Stramenopiles</taxon>
        <taxon>Oomycota</taxon>
        <taxon>Saprolegniomycetes</taxon>
        <taxon>Saprolegniales</taxon>
        <taxon>Verrucalvaceae</taxon>
        <taxon>Aphanomyces</taxon>
    </lineage>
</organism>
<dbReference type="InterPro" id="IPR003169">
    <property type="entry name" value="GYF"/>
</dbReference>
<dbReference type="PROSITE" id="PS50829">
    <property type="entry name" value="GYF"/>
    <property type="match status" value="1"/>
</dbReference>
<feature type="region of interest" description="Disordered" evidence="1">
    <location>
        <begin position="212"/>
        <end position="241"/>
    </location>
</feature>
<dbReference type="InterPro" id="IPR039905">
    <property type="entry name" value="CD2BP2/Lin1"/>
</dbReference>
<dbReference type="SMART" id="SM00444">
    <property type="entry name" value="GYF"/>
    <property type="match status" value="1"/>
</dbReference>
<feature type="compositionally biased region" description="Acidic residues" evidence="1">
    <location>
        <begin position="222"/>
        <end position="237"/>
    </location>
</feature>
<dbReference type="Gene3D" id="3.30.1490.40">
    <property type="match status" value="1"/>
</dbReference>
<accession>A0A397BWS2</accession>
<feature type="non-terminal residue" evidence="3">
    <location>
        <position position="1"/>
    </location>
</feature>
<evidence type="ECO:0000256" key="1">
    <source>
        <dbReference type="SAM" id="MobiDB-lite"/>
    </source>
</evidence>
<dbReference type="PANTHER" id="PTHR13138">
    <property type="entry name" value="PROTEIN LIN1"/>
    <property type="match status" value="1"/>
</dbReference>
<evidence type="ECO:0000259" key="2">
    <source>
        <dbReference type="PROSITE" id="PS50829"/>
    </source>
</evidence>
<proteinExistence type="predicted"/>
<evidence type="ECO:0000313" key="3">
    <source>
        <dbReference type="EMBL" id="RHY32461.1"/>
    </source>
</evidence>
<dbReference type="VEuPathDB" id="FungiDB:H257_18302"/>
<dbReference type="SUPFAM" id="SSF55277">
    <property type="entry name" value="GYF domain"/>
    <property type="match status" value="1"/>
</dbReference>
<sequence>EGEEEDRPDMPQYADEGVRMMAFNLKEDREEGHFDESGNFVWAKEEQPMQEDAWLENVSAQEMEGAERARILRQEARTDDEETWTERRATSVFMEVLEEGETVLKALKRLGKKKKGSKGPEQTADMKREFDELTEATDFLMRQGKADVYHTPKEQLVPQAPPPPPVLWEYKSQDGLIQGPFPSSNFVEWQAQGYFRGDSAVQMRRYEATDVVAKESSAAKDLEDDFDDDDEEKEEDGDGRWVSSDTIDFRRSSCLSWEDESEDDSTTIVLDGDVEIHCERDHYPPQRRQRDAAMFEASVLGLHTCSHRVLLIFNTLRHLHRRIYDDRCLADVRPCFLQLELARAASSVEVMKRTMLDLPSTLLDLLLDMIDDTWQDVVGLHHYNKRGEVHYALL</sequence>
<dbReference type="AlphaFoldDB" id="A0A397BWS2"/>
<name>A0A397BWS2_APHAT</name>
<protein>
    <recommendedName>
        <fullName evidence="2">GYF domain-containing protein</fullName>
    </recommendedName>
</protein>
<dbReference type="PANTHER" id="PTHR13138:SF3">
    <property type="entry name" value="CD2 ANTIGEN CYTOPLASMIC TAIL-BINDING PROTEIN 2"/>
    <property type="match status" value="1"/>
</dbReference>
<dbReference type="VEuPathDB" id="FungiDB:H257_18303"/>
<reference evidence="3 4" key="1">
    <citation type="submission" date="2018-08" db="EMBL/GenBank/DDBJ databases">
        <title>Aphanomyces genome sequencing and annotation.</title>
        <authorList>
            <person name="Minardi D."/>
            <person name="Oidtmann B."/>
            <person name="Van Der Giezen M."/>
            <person name="Studholme D.J."/>
        </authorList>
    </citation>
    <scope>NUCLEOTIDE SEQUENCE [LARGE SCALE GENOMIC DNA]</scope>
    <source>
        <strain evidence="3 4">Yx</strain>
    </source>
</reference>
<dbReference type="Proteomes" id="UP000266239">
    <property type="component" value="Unassembled WGS sequence"/>
</dbReference>
<dbReference type="EMBL" id="QUTA01001511">
    <property type="protein sequence ID" value="RHY32461.1"/>
    <property type="molecule type" value="Genomic_DNA"/>
</dbReference>
<feature type="domain" description="GYF" evidence="2">
    <location>
        <begin position="165"/>
        <end position="223"/>
    </location>
</feature>